<evidence type="ECO:0000313" key="3">
    <source>
        <dbReference type="EMBL" id="QGQ95608.1"/>
    </source>
</evidence>
<protein>
    <submittedName>
        <fullName evidence="3">Sulfite oxidase-like oxidoreductase</fullName>
    </submittedName>
</protein>
<name>A0A6B8RJU7_9BACL</name>
<dbReference type="CDD" id="cd02109">
    <property type="entry name" value="arch_bact_SO_family_Moco"/>
    <property type="match status" value="1"/>
</dbReference>
<dbReference type="RefSeq" id="WP_155700644.1">
    <property type="nucleotide sequence ID" value="NZ_CP034235.1"/>
</dbReference>
<dbReference type="Proteomes" id="UP000426246">
    <property type="component" value="Chromosome"/>
</dbReference>
<proteinExistence type="predicted"/>
<dbReference type="Gene3D" id="3.90.420.10">
    <property type="entry name" value="Oxidoreductase, molybdopterin-binding domain"/>
    <property type="match status" value="1"/>
</dbReference>
<feature type="region of interest" description="Disordered" evidence="1">
    <location>
        <begin position="1"/>
        <end position="23"/>
    </location>
</feature>
<keyword evidence="4" id="KW-1185">Reference proteome</keyword>
<dbReference type="PANTHER" id="PTHR43032">
    <property type="entry name" value="PROTEIN-METHIONINE-SULFOXIDE REDUCTASE"/>
    <property type="match status" value="1"/>
</dbReference>
<reference evidence="4" key="1">
    <citation type="submission" date="2018-11" db="EMBL/GenBank/DDBJ databases">
        <title>Complete genome sequence of Paenibacillus sp. ML311-T8.</title>
        <authorList>
            <person name="Nam Y.-D."/>
            <person name="Kang J."/>
            <person name="Chung W.-H."/>
            <person name="Park Y.S."/>
        </authorList>
    </citation>
    <scope>NUCLEOTIDE SEQUENCE [LARGE SCALE GENOMIC DNA]</scope>
    <source>
        <strain evidence="4">ML311-T8</strain>
    </source>
</reference>
<dbReference type="OrthoDB" id="9778777at2"/>
<dbReference type="InterPro" id="IPR000572">
    <property type="entry name" value="OxRdtase_Mopterin-bd_dom"/>
</dbReference>
<dbReference type="EMBL" id="CP034235">
    <property type="protein sequence ID" value="QGQ95608.1"/>
    <property type="molecule type" value="Genomic_DNA"/>
</dbReference>
<sequence>MNKADRIKQMKVPTGDASLSDRVPPGQMVTDRFPILHEGEVPEYDLAEWSLRIFGEVENETIISYEDLLALPQTQVSCDIHCVTRWSKLDTVWEGVLFRDLLKALHVEPKGNYVMLHAANDYETNVPLEDLMGDQVLLAFKYDGKPLTGKHGFPLRLLVPHLYFWKSAKWIQGIEFMKQDREGFWEQNGFHNVADPFKEQRFSGEFIDIPEDEWVKKEFD</sequence>
<organism evidence="3 4">
    <name type="scientific">Paenibacillus psychroresistens</name>
    <dbReference type="NCBI Taxonomy" id="1778678"/>
    <lineage>
        <taxon>Bacteria</taxon>
        <taxon>Bacillati</taxon>
        <taxon>Bacillota</taxon>
        <taxon>Bacilli</taxon>
        <taxon>Bacillales</taxon>
        <taxon>Paenibacillaceae</taxon>
        <taxon>Paenibacillus</taxon>
    </lineage>
</organism>
<accession>A0A6B8RJU7</accession>
<dbReference type="PANTHER" id="PTHR43032:SF4">
    <property type="entry name" value="OXIDOREDUCTASE MOLYBDOPTERIN-BINDING DOMAIN-CONTAINING PROTEIN"/>
    <property type="match status" value="1"/>
</dbReference>
<feature type="domain" description="Oxidoreductase molybdopterin-binding" evidence="2">
    <location>
        <begin position="39"/>
        <end position="185"/>
    </location>
</feature>
<dbReference type="Pfam" id="PF00174">
    <property type="entry name" value="Oxidored_molyb"/>
    <property type="match status" value="1"/>
</dbReference>
<gene>
    <name evidence="3" type="ORF">EHS13_12300</name>
</gene>
<evidence type="ECO:0000259" key="2">
    <source>
        <dbReference type="Pfam" id="PF00174"/>
    </source>
</evidence>
<evidence type="ECO:0000313" key="4">
    <source>
        <dbReference type="Proteomes" id="UP000426246"/>
    </source>
</evidence>
<dbReference type="InterPro" id="IPR036374">
    <property type="entry name" value="OxRdtase_Mopterin-bd_sf"/>
</dbReference>
<dbReference type="SUPFAM" id="SSF56524">
    <property type="entry name" value="Oxidoreductase molybdopterin-binding domain"/>
    <property type="match status" value="1"/>
</dbReference>
<evidence type="ECO:0000256" key="1">
    <source>
        <dbReference type="SAM" id="MobiDB-lite"/>
    </source>
</evidence>
<dbReference type="KEGG" id="ppsc:EHS13_12300"/>
<dbReference type="AlphaFoldDB" id="A0A6B8RJU7"/>